<keyword evidence="4" id="KW-0677">Repeat</keyword>
<feature type="compositionally biased region" description="Low complexity" evidence="10">
    <location>
        <begin position="955"/>
        <end position="966"/>
    </location>
</feature>
<feature type="region of interest" description="Disordered" evidence="10">
    <location>
        <begin position="518"/>
        <end position="537"/>
    </location>
</feature>
<dbReference type="PANTHER" id="PTHR11884">
    <property type="entry name" value="SELECTIN LIGAND RELATED"/>
    <property type="match status" value="1"/>
</dbReference>
<keyword evidence="14" id="KW-1185">Reference proteome</keyword>
<feature type="repeat" description="Cys-rich GLG1" evidence="8">
    <location>
        <begin position="71"/>
        <end position="130"/>
    </location>
</feature>
<evidence type="ECO:0000313" key="13">
    <source>
        <dbReference type="EMBL" id="CAA9995379.1"/>
    </source>
</evidence>
<evidence type="ECO:0000256" key="8">
    <source>
        <dbReference type="PROSITE-ProRule" id="PRU00622"/>
    </source>
</evidence>
<dbReference type="SMART" id="SM01052">
    <property type="entry name" value="CAP_GLY"/>
    <property type="match status" value="1"/>
</dbReference>
<keyword evidence="2" id="KW-0812">Transmembrane</keyword>
<evidence type="ECO:0000256" key="10">
    <source>
        <dbReference type="SAM" id="MobiDB-lite"/>
    </source>
</evidence>
<organism evidence="13 14">
    <name type="scientific">Nesidiocoris tenuis</name>
    <dbReference type="NCBI Taxonomy" id="355587"/>
    <lineage>
        <taxon>Eukaryota</taxon>
        <taxon>Metazoa</taxon>
        <taxon>Ecdysozoa</taxon>
        <taxon>Arthropoda</taxon>
        <taxon>Hexapoda</taxon>
        <taxon>Insecta</taxon>
        <taxon>Pterygota</taxon>
        <taxon>Neoptera</taxon>
        <taxon>Paraneoptera</taxon>
        <taxon>Hemiptera</taxon>
        <taxon>Heteroptera</taxon>
        <taxon>Panheteroptera</taxon>
        <taxon>Cimicomorpha</taxon>
        <taxon>Miridae</taxon>
        <taxon>Dicyphina</taxon>
        <taxon>Nesidiocoris</taxon>
    </lineage>
</organism>
<dbReference type="InterPro" id="IPR039728">
    <property type="entry name" value="GLG1"/>
</dbReference>
<dbReference type="InterPro" id="IPR000571">
    <property type="entry name" value="Znf_CCCH"/>
</dbReference>
<keyword evidence="7" id="KW-0325">Glycoprotein</keyword>
<name>A0A6H5G067_9HEMI</name>
<dbReference type="OrthoDB" id="2015434at2759"/>
<evidence type="ECO:0000256" key="1">
    <source>
        <dbReference type="ARBA" id="ARBA00004479"/>
    </source>
</evidence>
<dbReference type="InterPro" id="IPR036859">
    <property type="entry name" value="CAP-Gly_dom_sf"/>
</dbReference>
<dbReference type="Proteomes" id="UP000479000">
    <property type="component" value="Unassembled WGS sequence"/>
</dbReference>
<feature type="non-terminal residue" evidence="13">
    <location>
        <position position="1692"/>
    </location>
</feature>
<dbReference type="PROSITE" id="PS51289">
    <property type="entry name" value="GLG1_C_RICH"/>
    <property type="match status" value="2"/>
</dbReference>
<evidence type="ECO:0000256" key="3">
    <source>
        <dbReference type="ARBA" id="ARBA00022729"/>
    </source>
</evidence>
<feature type="region of interest" description="Disordered" evidence="10">
    <location>
        <begin position="1635"/>
        <end position="1658"/>
    </location>
</feature>
<dbReference type="InterPro" id="IPR001893">
    <property type="entry name" value="Cys-rich_GLG1_repeat"/>
</dbReference>
<dbReference type="SUPFAM" id="SSF52540">
    <property type="entry name" value="P-loop containing nucleoside triphosphate hydrolases"/>
    <property type="match status" value="1"/>
</dbReference>
<dbReference type="Gene3D" id="2.30.30.190">
    <property type="entry name" value="CAP Gly-rich-like domain"/>
    <property type="match status" value="1"/>
</dbReference>
<feature type="repeat" description="Cys-rich GLG1" evidence="8">
    <location>
        <begin position="364"/>
        <end position="427"/>
    </location>
</feature>
<evidence type="ECO:0008006" key="15">
    <source>
        <dbReference type="Google" id="ProtNLM"/>
    </source>
</evidence>
<keyword evidence="5" id="KW-1133">Transmembrane helix</keyword>
<dbReference type="GO" id="GO:0008270">
    <property type="term" value="F:zinc ion binding"/>
    <property type="evidence" value="ECO:0007669"/>
    <property type="project" value="UniProtKB-KW"/>
</dbReference>
<feature type="compositionally biased region" description="Polar residues" evidence="10">
    <location>
        <begin position="810"/>
        <end position="823"/>
    </location>
</feature>
<feature type="domain" description="CAP-Gly" evidence="12">
    <location>
        <begin position="1587"/>
        <end position="1637"/>
    </location>
</feature>
<feature type="non-terminal residue" evidence="13">
    <location>
        <position position="1"/>
    </location>
</feature>
<dbReference type="PROSITE" id="PS50245">
    <property type="entry name" value="CAP_GLY_2"/>
    <property type="match status" value="1"/>
</dbReference>
<evidence type="ECO:0000259" key="11">
    <source>
        <dbReference type="PROSITE" id="PS50103"/>
    </source>
</evidence>
<dbReference type="GO" id="GO:0000139">
    <property type="term" value="C:Golgi membrane"/>
    <property type="evidence" value="ECO:0007669"/>
    <property type="project" value="InterPro"/>
</dbReference>
<dbReference type="InterPro" id="IPR017873">
    <property type="entry name" value="Cys-rich_GLG1_repeat_euk"/>
</dbReference>
<evidence type="ECO:0000259" key="12">
    <source>
        <dbReference type="PROSITE" id="PS50245"/>
    </source>
</evidence>
<keyword evidence="9" id="KW-0479">Metal-binding</keyword>
<feature type="compositionally biased region" description="Basic residues" evidence="10">
    <location>
        <begin position="58"/>
        <end position="67"/>
    </location>
</feature>
<accession>A0A6H5G067</accession>
<evidence type="ECO:0000256" key="6">
    <source>
        <dbReference type="ARBA" id="ARBA00023136"/>
    </source>
</evidence>
<dbReference type="GO" id="GO:0017134">
    <property type="term" value="F:fibroblast growth factor binding"/>
    <property type="evidence" value="ECO:0007669"/>
    <property type="project" value="TreeGrafter"/>
</dbReference>
<dbReference type="PANTHER" id="PTHR11884:SF1">
    <property type="entry name" value="GOLGI APPARATUS PROTEIN 1"/>
    <property type="match status" value="1"/>
</dbReference>
<keyword evidence="3" id="KW-0732">Signal</keyword>
<evidence type="ECO:0000256" key="7">
    <source>
        <dbReference type="ARBA" id="ARBA00023180"/>
    </source>
</evidence>
<feature type="domain" description="C3H1-type" evidence="11">
    <location>
        <begin position="1178"/>
        <end position="1206"/>
    </location>
</feature>
<dbReference type="SUPFAM" id="SSF74924">
    <property type="entry name" value="Cap-Gly domain"/>
    <property type="match status" value="1"/>
</dbReference>
<dbReference type="EMBL" id="CADCXU010003292">
    <property type="protein sequence ID" value="CAA9995379.1"/>
    <property type="molecule type" value="Genomic_DNA"/>
</dbReference>
<keyword evidence="6" id="KW-0472">Membrane</keyword>
<feature type="compositionally biased region" description="Acidic residues" evidence="10">
    <location>
        <begin position="995"/>
        <end position="1007"/>
    </location>
</feature>
<evidence type="ECO:0000256" key="2">
    <source>
        <dbReference type="ARBA" id="ARBA00022692"/>
    </source>
</evidence>
<feature type="zinc finger region" description="C3H1-type" evidence="9">
    <location>
        <begin position="1178"/>
        <end position="1206"/>
    </location>
</feature>
<feature type="region of interest" description="Disordered" evidence="10">
    <location>
        <begin position="945"/>
        <end position="1025"/>
    </location>
</feature>
<evidence type="ECO:0000256" key="9">
    <source>
        <dbReference type="PROSITE-ProRule" id="PRU00723"/>
    </source>
</evidence>
<keyword evidence="9" id="KW-0863">Zinc-finger</keyword>
<dbReference type="Pfam" id="PF01302">
    <property type="entry name" value="CAP_GLY"/>
    <property type="match status" value="1"/>
</dbReference>
<feature type="compositionally biased region" description="Polar residues" evidence="10">
    <location>
        <begin position="773"/>
        <end position="798"/>
    </location>
</feature>
<evidence type="ECO:0000256" key="5">
    <source>
        <dbReference type="ARBA" id="ARBA00022989"/>
    </source>
</evidence>
<dbReference type="Gene3D" id="3.40.50.300">
    <property type="entry name" value="P-loop containing nucleotide triphosphate hydrolases"/>
    <property type="match status" value="1"/>
</dbReference>
<comment type="subcellular location">
    <subcellularLocation>
        <location evidence="1">Membrane</location>
        <topology evidence="1">Single-pass type I membrane protein</topology>
    </subcellularLocation>
</comment>
<dbReference type="Pfam" id="PF00839">
    <property type="entry name" value="Cys_rich_FGFR"/>
    <property type="match status" value="6"/>
</dbReference>
<evidence type="ECO:0000313" key="14">
    <source>
        <dbReference type="Proteomes" id="UP000479000"/>
    </source>
</evidence>
<reference evidence="13 14" key="1">
    <citation type="submission" date="2020-02" db="EMBL/GenBank/DDBJ databases">
        <authorList>
            <person name="Ferguson B K."/>
        </authorList>
    </citation>
    <scope>NUCLEOTIDE SEQUENCE [LARGE SCALE GENOMIC DNA]</scope>
</reference>
<feature type="region of interest" description="Disordered" evidence="10">
    <location>
        <begin position="773"/>
        <end position="870"/>
    </location>
</feature>
<gene>
    <name evidence="13" type="ORF">NTEN_LOCUS2170</name>
</gene>
<keyword evidence="9" id="KW-0862">Zinc</keyword>
<dbReference type="PROSITE" id="PS50103">
    <property type="entry name" value="ZF_C3H1"/>
    <property type="match status" value="1"/>
</dbReference>
<evidence type="ECO:0000256" key="4">
    <source>
        <dbReference type="ARBA" id="ARBA00022737"/>
    </source>
</evidence>
<feature type="region of interest" description="Disordered" evidence="10">
    <location>
        <begin position="698"/>
        <end position="718"/>
    </location>
</feature>
<protein>
    <recommendedName>
        <fullName evidence="15">CAP-Gly domain-containing protein</fullName>
    </recommendedName>
</protein>
<dbReference type="InterPro" id="IPR027417">
    <property type="entry name" value="P-loop_NTPase"/>
</dbReference>
<proteinExistence type="predicted"/>
<sequence>GKSRSFAPGKTAGADSPAPTNFPATSARIPAKRSSRAHIASSASCDRTIWPNTSNGTTRHHSNRNRMARVPTQHPCREEMIKHRRLLLEDYRLSPELVSKCSKDISKFCRKMEPNGKTIHCLMENAKPRRKSKVTPSCLAELENIAEKTDIGEDWRADRVLWKSCASVADVACRSVLDDDTKLKPNCAMAVYNFTELQAEFIELNPIITSNCHEVISQLCRPEQTKNQDYLDCLIEKKNDPLMKAHFKCKAAIEHHQLISLKDYHFTFKFKKACKVYVSWFCPGAKEKAEVVRCLSEQIRNDTFQDQKQHISKDCHQQLRQQLLQQRENVELNTKLKVECSRDISKHCSGVTPGNGRVNFRRGKLTPMCQKQVVSLLKEAALNYKLNPLLSNVCDKEIKTLCATEETEKIDKGKVEECLKEALLNGQISDVVCRDEIVELINVGKADISADPILNSACADDINDHCTHVDYGAGRKLDCLIDTYQKKTGKLKWQCEKLLKERIEIIIQHKLDFDEDFKNLPQRPKTPPLHRSKRPSSEAFRCQTDGNLLKMLRGDLDLDVNFLRASAWTETLDEYNNRLRLITDDAKEISSCEPSNDETSDATSSEIIETSANSQEELLNGEESVQMEEEELSQFEDAEESSEIAKVFKNDSSRKYVPDIYDESDEGSWDYADDFLCEDSSMEWEKFGDVLRMNKPNSTGLPPISIRESSPSGRDDLKEQILSPSCPTPQVIDSDSSAPKAFGTQCMKNRSETICDFGRGKLFRFNNNQTFGAVGISSRNSGTPSFGTGQSNRQSATNCDDHSLPRPSKSESTLGSGRCSSTDRFQHEASAITNDSTRRGRGCLLKPSTSETHAVPSSRPPSGLGKGRGNLLGCIQERRSSTFPGRLRADSLSSSCSRISARESSTAATSIEDKKSSADLKYSNGMMPGADGLTSPRKIQDEVSLLEQSEKQVTSSQSSSKFPSPDSSDKAESDSSVNAGAVPGRNSDNLSTDDQFQDAEEDSTSNDDDVRTSKSDIPLENSHPKEILESLRNASCAGILHGNESIRPVKYLAELHLHQTILAGSKKVDMLTRPQKLAMPAILDRRNVVIIAPNHCRKTTGFIIPILNLLFDEEYYSGNQLAEGCDILVTTPRCWLRLLQYSTATNLIRVCHVVLDSFDELSSRFMNENIERGKELTKFDAPFCDNILQMGFCPNSSGCKERHVIQKEIDLAENGLDISTHFTSTFSCQILRADSELHGQSKRGRILGAMLFPMGHLPCENGILLLDQYELTHLIYELPEQFENFPPQACYLYLANLKPVDLDTTWNYAAFRAVERAVYGEMDRDYADEEIIGKVSGQDQDPGLPTCGWLVVTFDQHAEWTDGKRYHLAMVHVHNNRCDLLNERMIDRLWANWETEALKLEAELNSEVLLPTVSPLEEDVKEEPFNEETLNFDFDECDESELNDFFAALIDGTLPKPSAEMAEMISDREGGPKAICGTKKKKRRTRPPVDTLSAAAESVHDDMKCASPVHPNPEISLSAVAGFLTPFVRWKQDYRTVSLSYLIPATKNFVVHPSPTRLVFRMASLLRIGTRVEVTGKGVQGEVAFIGTTGFSTGKWIGLILDEPKGKNNGTVQNKEYFKTGFVETLKPQFTPGLIVSSPAPTPTPPHGTPTPTPAPTRLNIGGLPGPQDHSHEIELLKEQLKDYQEKLDTMR</sequence>
<feature type="region of interest" description="Disordered" evidence="10">
    <location>
        <begin position="1"/>
        <end position="69"/>
    </location>
</feature>
<dbReference type="InterPro" id="IPR000938">
    <property type="entry name" value="CAP-Gly_domain"/>
</dbReference>
<feature type="compositionally biased region" description="Pro residues" evidence="10">
    <location>
        <begin position="1640"/>
        <end position="1655"/>
    </location>
</feature>